<feature type="region of interest" description="Disordered" evidence="7">
    <location>
        <begin position="1"/>
        <end position="36"/>
    </location>
</feature>
<reference evidence="9 10" key="1">
    <citation type="journal article" date="2024" name="J Genomics">
        <title>Draft genome sequencing and assembly of Favolaschia claudopus CIRM-BRFM 2984 isolated from oak limbs.</title>
        <authorList>
            <person name="Navarro D."/>
            <person name="Drula E."/>
            <person name="Chaduli D."/>
            <person name="Cazenave R."/>
            <person name="Ahrendt S."/>
            <person name="Wang J."/>
            <person name="Lipzen A."/>
            <person name="Daum C."/>
            <person name="Barry K."/>
            <person name="Grigoriev I.V."/>
            <person name="Favel A."/>
            <person name="Rosso M.N."/>
            <person name="Martin F."/>
        </authorList>
    </citation>
    <scope>NUCLEOTIDE SEQUENCE [LARGE SCALE GENOMIC DNA]</scope>
    <source>
        <strain evidence="9 10">CIRM-BRFM 2984</strain>
    </source>
</reference>
<dbReference type="GO" id="GO:0090575">
    <property type="term" value="C:RNA polymerase II transcription regulator complex"/>
    <property type="evidence" value="ECO:0007669"/>
    <property type="project" value="TreeGrafter"/>
</dbReference>
<proteinExistence type="predicted"/>
<dbReference type="PANTHER" id="PTHR10328">
    <property type="entry name" value="PROTEIN MAX MYC-ASSOCIATED FACTOR X"/>
    <property type="match status" value="1"/>
</dbReference>
<gene>
    <name evidence="9" type="ORF">R3P38DRAFT_2679740</name>
</gene>
<keyword evidence="2" id="KW-0238">DNA-binding</keyword>
<dbReference type="GO" id="GO:0045944">
    <property type="term" value="P:positive regulation of transcription by RNA polymerase II"/>
    <property type="evidence" value="ECO:0007669"/>
    <property type="project" value="TreeGrafter"/>
</dbReference>
<evidence type="ECO:0000256" key="3">
    <source>
        <dbReference type="ARBA" id="ARBA00023159"/>
    </source>
</evidence>
<evidence type="ECO:0000256" key="4">
    <source>
        <dbReference type="ARBA" id="ARBA00023163"/>
    </source>
</evidence>
<dbReference type="SMART" id="SM00353">
    <property type="entry name" value="HLH"/>
    <property type="match status" value="1"/>
</dbReference>
<dbReference type="InterPro" id="IPR036638">
    <property type="entry name" value="HLH_DNA-bd_sf"/>
</dbReference>
<dbReference type="GO" id="GO:0003677">
    <property type="term" value="F:DNA binding"/>
    <property type="evidence" value="ECO:0007669"/>
    <property type="project" value="UniProtKB-KW"/>
</dbReference>
<dbReference type="SUPFAM" id="SSF47459">
    <property type="entry name" value="HLH, helix-loop-helix DNA-binding domain"/>
    <property type="match status" value="1"/>
</dbReference>
<keyword evidence="4" id="KW-0804">Transcription</keyword>
<feature type="compositionally biased region" description="Low complexity" evidence="7">
    <location>
        <begin position="9"/>
        <end position="36"/>
    </location>
</feature>
<sequence length="361" mass="39835">MSIVRDLVPSSPASSDGSSDTASTNPPLTPVTPVSSTPIFMNFTGEKSRKVVPLLGSGAIRSKSSRRANTAEQRATHNAVERQRRETLNGRFMDLAALLSNLSAIRRPTKSQIVNSSIAHLRASDRQRQVAAGQLRSLKDEADALRHELNAWRARSGMALIEEPTRDETFGILLSGELEFEDSDMLPVAEEEEMGSSEEQPQQKAEPAASSSPSYSEEEYTNAMLLQQQQLVQAQMLAAQQAQRQLAELEAMHSLHTIPPDCNCSCDSPNCSTSPSPPFYALHSPAAPFENNPVPCQCAECTHPPRHPHRDLDCAECREHRSPHVHAGLQCPECAQHDQRRSHPHPDLVALWAEQQRRGPW</sequence>
<dbReference type="Gene3D" id="4.10.280.10">
    <property type="entry name" value="Helix-loop-helix DNA-binding domain"/>
    <property type="match status" value="1"/>
</dbReference>
<feature type="compositionally biased region" description="Low complexity" evidence="7">
    <location>
        <begin position="197"/>
        <end position="215"/>
    </location>
</feature>
<evidence type="ECO:0000259" key="8">
    <source>
        <dbReference type="PROSITE" id="PS50888"/>
    </source>
</evidence>
<dbReference type="AlphaFoldDB" id="A0AAW0E8G1"/>
<accession>A0AAW0E8G1</accession>
<keyword evidence="6" id="KW-0175">Coiled coil</keyword>
<evidence type="ECO:0000313" key="10">
    <source>
        <dbReference type="Proteomes" id="UP001362999"/>
    </source>
</evidence>
<evidence type="ECO:0000256" key="6">
    <source>
        <dbReference type="SAM" id="Coils"/>
    </source>
</evidence>
<evidence type="ECO:0000256" key="2">
    <source>
        <dbReference type="ARBA" id="ARBA00023125"/>
    </source>
</evidence>
<feature type="region of interest" description="Disordered" evidence="7">
    <location>
        <begin position="189"/>
        <end position="220"/>
    </location>
</feature>
<keyword evidence="5" id="KW-0539">Nucleus</keyword>
<dbReference type="Pfam" id="PF00010">
    <property type="entry name" value="HLH"/>
    <property type="match status" value="1"/>
</dbReference>
<evidence type="ECO:0000256" key="1">
    <source>
        <dbReference type="ARBA" id="ARBA00023015"/>
    </source>
</evidence>
<comment type="caution">
    <text evidence="9">The sequence shown here is derived from an EMBL/GenBank/DDBJ whole genome shotgun (WGS) entry which is preliminary data.</text>
</comment>
<feature type="coiled-coil region" evidence="6">
    <location>
        <begin position="128"/>
        <end position="155"/>
    </location>
</feature>
<dbReference type="GO" id="GO:0003700">
    <property type="term" value="F:DNA-binding transcription factor activity"/>
    <property type="evidence" value="ECO:0007669"/>
    <property type="project" value="TreeGrafter"/>
</dbReference>
<name>A0AAW0E8G1_9AGAR</name>
<evidence type="ECO:0000256" key="7">
    <source>
        <dbReference type="SAM" id="MobiDB-lite"/>
    </source>
</evidence>
<dbReference type="GO" id="GO:0046983">
    <property type="term" value="F:protein dimerization activity"/>
    <property type="evidence" value="ECO:0007669"/>
    <property type="project" value="InterPro"/>
</dbReference>
<dbReference type="PROSITE" id="PS50888">
    <property type="entry name" value="BHLH"/>
    <property type="match status" value="1"/>
</dbReference>
<protein>
    <submittedName>
        <fullName evidence="9">BHLH domain-containing protein</fullName>
    </submittedName>
</protein>
<keyword evidence="1" id="KW-0805">Transcription regulation</keyword>
<evidence type="ECO:0000313" key="9">
    <source>
        <dbReference type="EMBL" id="KAK7060027.1"/>
    </source>
</evidence>
<evidence type="ECO:0000256" key="5">
    <source>
        <dbReference type="ARBA" id="ARBA00023242"/>
    </source>
</evidence>
<dbReference type="CDD" id="cd00083">
    <property type="entry name" value="bHLH_SF"/>
    <property type="match status" value="1"/>
</dbReference>
<dbReference type="EMBL" id="JAWWNJ010000003">
    <property type="protein sequence ID" value="KAK7060027.1"/>
    <property type="molecule type" value="Genomic_DNA"/>
</dbReference>
<dbReference type="Proteomes" id="UP001362999">
    <property type="component" value="Unassembled WGS sequence"/>
</dbReference>
<dbReference type="InterPro" id="IPR011598">
    <property type="entry name" value="bHLH_dom"/>
</dbReference>
<keyword evidence="10" id="KW-1185">Reference proteome</keyword>
<feature type="domain" description="BHLH" evidence="8">
    <location>
        <begin position="72"/>
        <end position="124"/>
    </location>
</feature>
<keyword evidence="3" id="KW-0010">Activator</keyword>
<dbReference type="PANTHER" id="PTHR10328:SF3">
    <property type="entry name" value="PROTEIN MAX"/>
    <property type="match status" value="1"/>
</dbReference>
<organism evidence="9 10">
    <name type="scientific">Favolaschia claudopus</name>
    <dbReference type="NCBI Taxonomy" id="2862362"/>
    <lineage>
        <taxon>Eukaryota</taxon>
        <taxon>Fungi</taxon>
        <taxon>Dikarya</taxon>
        <taxon>Basidiomycota</taxon>
        <taxon>Agaricomycotina</taxon>
        <taxon>Agaricomycetes</taxon>
        <taxon>Agaricomycetidae</taxon>
        <taxon>Agaricales</taxon>
        <taxon>Marasmiineae</taxon>
        <taxon>Mycenaceae</taxon>
        <taxon>Favolaschia</taxon>
    </lineage>
</organism>